<gene>
    <name evidence="4" type="ORF">BCR34DRAFT_625005</name>
</gene>
<evidence type="ECO:0000313" key="5">
    <source>
        <dbReference type="Proteomes" id="UP000193144"/>
    </source>
</evidence>
<dbReference type="GO" id="GO:0005737">
    <property type="term" value="C:cytoplasm"/>
    <property type="evidence" value="ECO:0007669"/>
    <property type="project" value="TreeGrafter"/>
</dbReference>
<feature type="coiled-coil region" evidence="2">
    <location>
        <begin position="86"/>
        <end position="113"/>
    </location>
</feature>
<evidence type="ECO:0000256" key="2">
    <source>
        <dbReference type="SAM" id="Coils"/>
    </source>
</evidence>
<reference evidence="4 5" key="1">
    <citation type="submission" date="2016-07" db="EMBL/GenBank/DDBJ databases">
        <title>Pervasive Adenine N6-methylation of Active Genes in Fungi.</title>
        <authorList>
            <consortium name="DOE Joint Genome Institute"/>
            <person name="Mondo S.J."/>
            <person name="Dannebaum R.O."/>
            <person name="Kuo R.C."/>
            <person name="Labutti K."/>
            <person name="Haridas S."/>
            <person name="Kuo A."/>
            <person name="Salamov A."/>
            <person name="Ahrendt S.R."/>
            <person name="Lipzen A."/>
            <person name="Sullivan W."/>
            <person name="Andreopoulos W.B."/>
            <person name="Clum A."/>
            <person name="Lindquist E."/>
            <person name="Daum C."/>
            <person name="Ramamoorthy G.K."/>
            <person name="Gryganskyi A."/>
            <person name="Culley D."/>
            <person name="Magnuson J.K."/>
            <person name="James T.Y."/>
            <person name="O'Malley M.A."/>
            <person name="Stajich J.E."/>
            <person name="Spatafora J.W."/>
            <person name="Visel A."/>
            <person name="Grigoriev I.V."/>
        </authorList>
    </citation>
    <scope>NUCLEOTIDE SEQUENCE [LARGE SCALE GENOMIC DNA]</scope>
    <source>
        <strain evidence="4 5">CBS 115471</strain>
    </source>
</reference>
<comment type="caution">
    <text evidence="4">The sequence shown here is derived from an EMBL/GenBank/DDBJ whole genome shotgun (WGS) entry which is preliminary data.</text>
</comment>
<dbReference type="InterPro" id="IPR029058">
    <property type="entry name" value="AB_hydrolase_fold"/>
</dbReference>
<organism evidence="4 5">
    <name type="scientific">Clohesyomyces aquaticus</name>
    <dbReference type="NCBI Taxonomy" id="1231657"/>
    <lineage>
        <taxon>Eukaryota</taxon>
        <taxon>Fungi</taxon>
        <taxon>Dikarya</taxon>
        <taxon>Ascomycota</taxon>
        <taxon>Pezizomycotina</taxon>
        <taxon>Dothideomycetes</taxon>
        <taxon>Pleosporomycetidae</taxon>
        <taxon>Pleosporales</taxon>
        <taxon>Lindgomycetaceae</taxon>
        <taxon>Clohesyomyces</taxon>
    </lineage>
</organism>
<dbReference type="PANTHER" id="PTHR10655">
    <property type="entry name" value="LYSOPHOSPHOLIPASE-RELATED"/>
    <property type="match status" value="1"/>
</dbReference>
<feature type="domain" description="Phospholipase/carboxylesterase/thioesterase" evidence="3">
    <location>
        <begin position="11"/>
        <end position="162"/>
    </location>
</feature>
<dbReference type="Pfam" id="PF02230">
    <property type="entry name" value="Abhydrolase_2"/>
    <property type="match status" value="1"/>
</dbReference>
<dbReference type="PANTHER" id="PTHR10655:SF63">
    <property type="entry name" value="PHOSPHOLIPASE_CARBOXYLESTERASE_THIOESTERASE DOMAIN-CONTAINING PROTEIN"/>
    <property type="match status" value="1"/>
</dbReference>
<keyword evidence="2" id="KW-0175">Coiled coil</keyword>
<evidence type="ECO:0000259" key="3">
    <source>
        <dbReference type="Pfam" id="PF02230"/>
    </source>
</evidence>
<dbReference type="Proteomes" id="UP000193144">
    <property type="component" value="Unassembled WGS sequence"/>
</dbReference>
<dbReference type="Gene3D" id="3.40.50.1820">
    <property type="entry name" value="alpha/beta hydrolase"/>
    <property type="match status" value="1"/>
</dbReference>
<evidence type="ECO:0000256" key="1">
    <source>
        <dbReference type="ARBA" id="ARBA00006499"/>
    </source>
</evidence>
<dbReference type="GO" id="GO:0008474">
    <property type="term" value="F:palmitoyl-(protein) hydrolase activity"/>
    <property type="evidence" value="ECO:0007669"/>
    <property type="project" value="TreeGrafter"/>
</dbReference>
<keyword evidence="4" id="KW-0378">Hydrolase</keyword>
<protein>
    <submittedName>
        <fullName evidence="4">Alpha/Beta hydrolase protein</fullName>
    </submittedName>
</protein>
<dbReference type="AlphaFoldDB" id="A0A1Y1ZLH1"/>
<accession>A0A1Y1ZLH1</accession>
<proteinExistence type="inferred from homology"/>
<keyword evidence="5" id="KW-1185">Reference proteome</keyword>
<evidence type="ECO:0000313" key="4">
    <source>
        <dbReference type="EMBL" id="ORY11059.1"/>
    </source>
</evidence>
<dbReference type="SUPFAM" id="SSF53474">
    <property type="entry name" value="alpha/beta-Hydrolases"/>
    <property type="match status" value="1"/>
</dbReference>
<dbReference type="OrthoDB" id="2418081at2759"/>
<dbReference type="EMBL" id="MCFA01000065">
    <property type="protein sequence ID" value="ORY11059.1"/>
    <property type="molecule type" value="Genomic_DNA"/>
</dbReference>
<name>A0A1Y1ZLH1_9PLEO</name>
<dbReference type="InterPro" id="IPR050565">
    <property type="entry name" value="LYPA1-2/EST-like"/>
</dbReference>
<sequence length="260" mass="29959">MSKPHVVKPKKGHAHTHTIILLHGRGATATEFAEEFFESQDREERFISELLPGIRWVFPSATPRYAETEKETMNQWFDMTSVQRPQEDVEKQKEALKESVEQVLKIIEDEARKVPREKIFVGGISQGCATALFTMLCSGDRFAGFIGLSGWLPFQEQIADIAKRFPNLKYRVHRVRQLVEMKPLPDHMERECPLRTPVFIEHCEDDDTVPVENGQAMAETLDKLGMTVRTEWYTEGGHWIKEPQGVDDFVGFIWRKTMGL</sequence>
<dbReference type="GO" id="GO:0052689">
    <property type="term" value="F:carboxylic ester hydrolase activity"/>
    <property type="evidence" value="ECO:0007669"/>
    <property type="project" value="TreeGrafter"/>
</dbReference>
<dbReference type="InterPro" id="IPR003140">
    <property type="entry name" value="PLipase/COase/thioEstase"/>
</dbReference>
<comment type="similarity">
    <text evidence="1">Belongs to the AB hydrolase superfamily. AB hydrolase 2 family.</text>
</comment>
<dbReference type="STRING" id="1231657.A0A1Y1ZLH1"/>